<evidence type="ECO:0000256" key="3">
    <source>
        <dbReference type="ARBA" id="ARBA00022553"/>
    </source>
</evidence>
<comment type="catalytic activity">
    <reaction evidence="1">
        <text>ATP + protein L-histidine = ADP + protein N-phospho-L-histidine.</text>
        <dbReference type="EC" id="2.7.13.3"/>
    </reaction>
</comment>
<dbReference type="GO" id="GO:0005524">
    <property type="term" value="F:ATP binding"/>
    <property type="evidence" value="ECO:0007669"/>
    <property type="project" value="UniProtKB-KW"/>
</dbReference>
<dbReference type="GO" id="GO:0000155">
    <property type="term" value="F:phosphorelay sensor kinase activity"/>
    <property type="evidence" value="ECO:0007669"/>
    <property type="project" value="InterPro"/>
</dbReference>
<dbReference type="InterPro" id="IPR003594">
    <property type="entry name" value="HATPase_dom"/>
</dbReference>
<comment type="caution">
    <text evidence="11">The sequence shown here is derived from an EMBL/GenBank/DDBJ whole genome shotgun (WGS) entry which is preliminary data.</text>
</comment>
<evidence type="ECO:0000256" key="8">
    <source>
        <dbReference type="ARBA" id="ARBA00023012"/>
    </source>
</evidence>
<dbReference type="InterPro" id="IPR050482">
    <property type="entry name" value="Sensor_HK_TwoCompSys"/>
</dbReference>
<evidence type="ECO:0000256" key="7">
    <source>
        <dbReference type="ARBA" id="ARBA00022840"/>
    </source>
</evidence>
<dbReference type="PANTHER" id="PTHR24421:SF10">
    <property type="entry name" value="NITRATE_NITRITE SENSOR PROTEIN NARQ"/>
    <property type="match status" value="1"/>
</dbReference>
<proteinExistence type="predicted"/>
<evidence type="ECO:0000313" key="11">
    <source>
        <dbReference type="EMBL" id="MBB5435484.1"/>
    </source>
</evidence>
<evidence type="ECO:0000256" key="9">
    <source>
        <dbReference type="SAM" id="Phobius"/>
    </source>
</evidence>
<feature type="transmembrane region" description="Helical" evidence="9">
    <location>
        <begin position="98"/>
        <end position="123"/>
    </location>
</feature>
<dbReference type="Proteomes" id="UP000572635">
    <property type="component" value="Unassembled WGS sequence"/>
</dbReference>
<feature type="domain" description="Histidine kinase" evidence="10">
    <location>
        <begin position="339"/>
        <end position="424"/>
    </location>
</feature>
<evidence type="ECO:0000256" key="5">
    <source>
        <dbReference type="ARBA" id="ARBA00022741"/>
    </source>
</evidence>
<dbReference type="Pfam" id="PF07730">
    <property type="entry name" value="HisKA_3"/>
    <property type="match status" value="1"/>
</dbReference>
<dbReference type="InterPro" id="IPR005467">
    <property type="entry name" value="His_kinase_dom"/>
</dbReference>
<dbReference type="Gene3D" id="3.30.565.10">
    <property type="entry name" value="Histidine kinase-like ATPase, C-terminal domain"/>
    <property type="match status" value="1"/>
</dbReference>
<keyword evidence="4" id="KW-0808">Transferase</keyword>
<dbReference type="RefSeq" id="WP_184398325.1">
    <property type="nucleotide sequence ID" value="NZ_BAAAJD010000080.1"/>
</dbReference>
<feature type="transmembrane region" description="Helical" evidence="9">
    <location>
        <begin position="30"/>
        <end position="51"/>
    </location>
</feature>
<dbReference type="CDD" id="cd16917">
    <property type="entry name" value="HATPase_UhpB-NarQ-NarX-like"/>
    <property type="match status" value="1"/>
</dbReference>
<dbReference type="SMART" id="SM00387">
    <property type="entry name" value="HATPase_c"/>
    <property type="match status" value="1"/>
</dbReference>
<dbReference type="SUPFAM" id="SSF55874">
    <property type="entry name" value="ATPase domain of HSP90 chaperone/DNA topoisomerase II/histidine kinase"/>
    <property type="match status" value="1"/>
</dbReference>
<evidence type="ECO:0000313" key="12">
    <source>
        <dbReference type="Proteomes" id="UP000572635"/>
    </source>
</evidence>
<dbReference type="Pfam" id="PF02518">
    <property type="entry name" value="HATPase_c"/>
    <property type="match status" value="1"/>
</dbReference>
<keyword evidence="7" id="KW-0067">ATP-binding</keyword>
<sequence length="439" mass="46619">MDGDDRGEGRSDMRGLGGWVALNDRGRAPLVLSALFWGTFLIQLAAVGHYASLAAPAPSPAPDPVQDLLDLAHLAALAGAGLCWPFLHWAAQPLPRRAAVLSIAFFASAHLVMLTSGGAPVFVVSSIAIGNVVLVLGVRAAAVCALLSAVTPLPVFALTGDSLLRGLFEAATLLFLGAMMILVFSGLLDARRRAEQTRSLLSELEGAHAELRRYAERTRELSIAEERARMAREMHDSVGHYLTVINMGLANAERFRRARPDAAWDEVRDARRLTQEALADTRRWVRALRPLRLEGRAGPDAMRALASAFSGSKDDPAVSFTQEGDWPDPGEETELVCYRIVQEGLTNAARHAAAAHIEVRLACTGERIELAVADDGVGGDPDRSGGGFGLRGLGERVQAVGGTLEAGNRAGGGFELRAVLPVRPGAEDRGGAARAEAAR</sequence>
<dbReference type="InterPro" id="IPR011712">
    <property type="entry name" value="Sig_transdc_His_kin_sub3_dim/P"/>
</dbReference>
<keyword evidence="9" id="KW-0472">Membrane</keyword>
<keyword evidence="9" id="KW-0812">Transmembrane</keyword>
<reference evidence="11 12" key="1">
    <citation type="submission" date="2020-08" db="EMBL/GenBank/DDBJ databases">
        <title>Sequencing the genomes of 1000 actinobacteria strains.</title>
        <authorList>
            <person name="Klenk H.-P."/>
        </authorList>
    </citation>
    <scope>NUCLEOTIDE SEQUENCE [LARGE SCALE GENOMIC DNA]</scope>
    <source>
        <strain evidence="11 12">DSM 44551</strain>
    </source>
</reference>
<dbReference type="PANTHER" id="PTHR24421">
    <property type="entry name" value="NITRATE/NITRITE SENSOR PROTEIN NARX-RELATED"/>
    <property type="match status" value="1"/>
</dbReference>
<keyword evidence="8" id="KW-0902">Two-component regulatory system</keyword>
<keyword evidence="3" id="KW-0597">Phosphoprotein</keyword>
<dbReference type="InterPro" id="IPR036890">
    <property type="entry name" value="HATPase_C_sf"/>
</dbReference>
<evidence type="ECO:0000259" key="10">
    <source>
        <dbReference type="PROSITE" id="PS50109"/>
    </source>
</evidence>
<organism evidence="11 12">
    <name type="scientific">Nocardiopsis composta</name>
    <dbReference type="NCBI Taxonomy" id="157465"/>
    <lineage>
        <taxon>Bacteria</taxon>
        <taxon>Bacillati</taxon>
        <taxon>Actinomycetota</taxon>
        <taxon>Actinomycetes</taxon>
        <taxon>Streptosporangiales</taxon>
        <taxon>Nocardiopsidaceae</taxon>
        <taxon>Nocardiopsis</taxon>
    </lineage>
</organism>
<keyword evidence="12" id="KW-1185">Reference proteome</keyword>
<dbReference type="GO" id="GO:0016020">
    <property type="term" value="C:membrane"/>
    <property type="evidence" value="ECO:0007669"/>
    <property type="project" value="InterPro"/>
</dbReference>
<dbReference type="AlphaFoldDB" id="A0A7W8QS33"/>
<evidence type="ECO:0000256" key="1">
    <source>
        <dbReference type="ARBA" id="ARBA00000085"/>
    </source>
</evidence>
<evidence type="ECO:0000256" key="4">
    <source>
        <dbReference type="ARBA" id="ARBA00022679"/>
    </source>
</evidence>
<dbReference type="EMBL" id="JACHDB010000002">
    <property type="protein sequence ID" value="MBB5435484.1"/>
    <property type="molecule type" value="Genomic_DNA"/>
</dbReference>
<accession>A0A7W8QS33</accession>
<keyword evidence="6 11" id="KW-0418">Kinase</keyword>
<dbReference type="Gene3D" id="1.20.5.1930">
    <property type="match status" value="1"/>
</dbReference>
<dbReference type="PROSITE" id="PS50109">
    <property type="entry name" value="HIS_KIN"/>
    <property type="match status" value="1"/>
</dbReference>
<feature type="transmembrane region" description="Helical" evidence="9">
    <location>
        <begin position="129"/>
        <end position="155"/>
    </location>
</feature>
<keyword evidence="5" id="KW-0547">Nucleotide-binding</keyword>
<evidence type="ECO:0000256" key="6">
    <source>
        <dbReference type="ARBA" id="ARBA00022777"/>
    </source>
</evidence>
<dbReference type="GO" id="GO:0046983">
    <property type="term" value="F:protein dimerization activity"/>
    <property type="evidence" value="ECO:0007669"/>
    <property type="project" value="InterPro"/>
</dbReference>
<feature type="transmembrane region" description="Helical" evidence="9">
    <location>
        <begin position="167"/>
        <end position="188"/>
    </location>
</feature>
<protein>
    <recommendedName>
        <fullName evidence="2">histidine kinase</fullName>
        <ecNumber evidence="2">2.7.13.3</ecNumber>
    </recommendedName>
</protein>
<dbReference type="EC" id="2.7.13.3" evidence="2"/>
<evidence type="ECO:0000256" key="2">
    <source>
        <dbReference type="ARBA" id="ARBA00012438"/>
    </source>
</evidence>
<name>A0A7W8QS33_9ACTN</name>
<keyword evidence="9" id="KW-1133">Transmembrane helix</keyword>
<gene>
    <name evidence="11" type="ORF">HDA36_005632</name>
</gene>